<dbReference type="NCBIfam" id="TIGR02595">
    <property type="entry name" value="PEP_CTERM"/>
    <property type="match status" value="1"/>
</dbReference>
<dbReference type="OrthoDB" id="8821021at2"/>
<dbReference type="Proteomes" id="UP000316649">
    <property type="component" value="Unassembled WGS sequence"/>
</dbReference>
<proteinExistence type="predicted"/>
<organism evidence="3 4">
    <name type="scientific">Sedimenticola selenatireducens</name>
    <dbReference type="NCBI Taxonomy" id="191960"/>
    <lineage>
        <taxon>Bacteria</taxon>
        <taxon>Pseudomonadati</taxon>
        <taxon>Pseudomonadota</taxon>
        <taxon>Gammaproteobacteria</taxon>
        <taxon>Chromatiales</taxon>
        <taxon>Sedimenticolaceae</taxon>
        <taxon>Sedimenticola</taxon>
    </lineage>
</organism>
<reference evidence="3 4" key="1">
    <citation type="submission" date="2019-07" db="EMBL/GenBank/DDBJ databases">
        <title>The pathways for chlorine oxyanion respiration interact through the shared metabolite chlorate.</title>
        <authorList>
            <person name="Barnum T.P."/>
            <person name="Cheng Y."/>
            <person name="Hill K.A."/>
            <person name="Lucas L.N."/>
            <person name="Carlson H.K."/>
            <person name="Coates J.D."/>
        </authorList>
    </citation>
    <scope>NUCLEOTIDE SEQUENCE [LARGE SCALE GENOMIC DNA]</scope>
    <source>
        <strain evidence="3 4">BK-1</strain>
    </source>
</reference>
<dbReference type="Pfam" id="PF07589">
    <property type="entry name" value="PEP-CTERM"/>
    <property type="match status" value="1"/>
</dbReference>
<evidence type="ECO:0000256" key="1">
    <source>
        <dbReference type="SAM" id="SignalP"/>
    </source>
</evidence>
<evidence type="ECO:0000313" key="4">
    <source>
        <dbReference type="Proteomes" id="UP000316649"/>
    </source>
</evidence>
<dbReference type="EMBL" id="VMNH01000005">
    <property type="protein sequence ID" value="TVO76979.1"/>
    <property type="molecule type" value="Genomic_DNA"/>
</dbReference>
<dbReference type="RefSeq" id="WP_144358108.1">
    <property type="nucleotide sequence ID" value="NZ_VMNH01000005.1"/>
</dbReference>
<comment type="caution">
    <text evidence="3">The sequence shown here is derived from an EMBL/GenBank/DDBJ whole genome shotgun (WGS) entry which is preliminary data.</text>
</comment>
<gene>
    <name evidence="3" type="ORF">FHP88_06030</name>
</gene>
<keyword evidence="1" id="KW-0732">Signal</keyword>
<feature type="chain" id="PRO_5021974158" evidence="1">
    <location>
        <begin position="23"/>
        <end position="225"/>
    </location>
</feature>
<name>A0A558DTQ2_9GAMM</name>
<evidence type="ECO:0000313" key="3">
    <source>
        <dbReference type="EMBL" id="TVO76979.1"/>
    </source>
</evidence>
<dbReference type="InterPro" id="IPR013424">
    <property type="entry name" value="Ice-binding_C"/>
</dbReference>
<accession>A0A558DTQ2</accession>
<feature type="domain" description="Ice-binding protein C-terminal" evidence="2">
    <location>
        <begin position="199"/>
        <end position="221"/>
    </location>
</feature>
<protein>
    <submittedName>
        <fullName evidence="3">PEP-CTERM sorting domain-containing protein</fullName>
    </submittedName>
</protein>
<feature type="signal peptide" evidence="1">
    <location>
        <begin position="1"/>
        <end position="22"/>
    </location>
</feature>
<evidence type="ECO:0000259" key="2">
    <source>
        <dbReference type="Pfam" id="PF07589"/>
    </source>
</evidence>
<sequence>MAIKSKLIMAGALYAFSLAANAVPVTYLAADDAATSLANMTNSTAAAANFLAVTGPLNVVDFESPLPGNITITGGTTTNNSGCGALCGFNTTSSGAFFRYVGGGAVTFSFTNPVDAFGFYVNGLQTNLVPQQTIVYTDGSNVTQTINMPSSINGGAAFVGFIDYGQLISSVTFNATNDILAFDDLRFGRSANDPSNPNSVPEPTIIALLGLGLAGIGVARRKKVV</sequence>
<dbReference type="AlphaFoldDB" id="A0A558DTQ2"/>
<keyword evidence="4" id="KW-1185">Reference proteome</keyword>